<evidence type="ECO:0000256" key="4">
    <source>
        <dbReference type="ARBA" id="ARBA00023239"/>
    </source>
</evidence>
<evidence type="ECO:0000256" key="6">
    <source>
        <dbReference type="ARBA" id="ARBA00032755"/>
    </source>
</evidence>
<gene>
    <name evidence="8" type="ORF">LTR09_011637</name>
</gene>
<dbReference type="EC" id="4.1.2.4" evidence="2"/>
<keyword evidence="4" id="KW-0456">Lyase</keyword>
<dbReference type="Pfam" id="PF01791">
    <property type="entry name" value="DeoC"/>
    <property type="match status" value="1"/>
</dbReference>
<dbReference type="PANTHER" id="PTHR10889:SF1">
    <property type="entry name" value="DEOXYRIBOSE-PHOSPHATE ALDOLASE"/>
    <property type="match status" value="1"/>
</dbReference>
<name>A0AAJ0D687_9PEZI</name>
<proteinExistence type="inferred from homology"/>
<dbReference type="SUPFAM" id="SSF51569">
    <property type="entry name" value="Aldolase"/>
    <property type="match status" value="1"/>
</dbReference>
<dbReference type="CDD" id="cd00959">
    <property type="entry name" value="DeoC"/>
    <property type="match status" value="1"/>
</dbReference>
<keyword evidence="3" id="KW-0963">Cytoplasm</keyword>
<evidence type="ECO:0000256" key="1">
    <source>
        <dbReference type="ARBA" id="ARBA00010936"/>
    </source>
</evidence>
<dbReference type="SMART" id="SM01133">
    <property type="entry name" value="DeoC"/>
    <property type="match status" value="1"/>
</dbReference>
<evidence type="ECO:0000256" key="3">
    <source>
        <dbReference type="ARBA" id="ARBA00022490"/>
    </source>
</evidence>
<keyword evidence="5" id="KW-0704">Schiff base</keyword>
<dbReference type="GO" id="GO:0005737">
    <property type="term" value="C:cytoplasm"/>
    <property type="evidence" value="ECO:0007669"/>
    <property type="project" value="InterPro"/>
</dbReference>
<comment type="catalytic activity">
    <reaction evidence="7">
        <text>2-deoxy-D-ribose 5-phosphate = D-glyceraldehyde 3-phosphate + acetaldehyde</text>
        <dbReference type="Rhea" id="RHEA:12821"/>
        <dbReference type="ChEBI" id="CHEBI:15343"/>
        <dbReference type="ChEBI" id="CHEBI:59776"/>
        <dbReference type="ChEBI" id="CHEBI:62877"/>
        <dbReference type="EC" id="4.1.2.4"/>
    </reaction>
</comment>
<evidence type="ECO:0000313" key="9">
    <source>
        <dbReference type="Proteomes" id="UP001271007"/>
    </source>
</evidence>
<dbReference type="InterPro" id="IPR013785">
    <property type="entry name" value="Aldolase_TIM"/>
</dbReference>
<dbReference type="PANTHER" id="PTHR10889">
    <property type="entry name" value="DEOXYRIBOSE-PHOSPHATE ALDOLASE"/>
    <property type="match status" value="1"/>
</dbReference>
<dbReference type="Gene3D" id="3.20.20.70">
    <property type="entry name" value="Aldolase class I"/>
    <property type="match status" value="1"/>
</dbReference>
<dbReference type="InterPro" id="IPR028581">
    <property type="entry name" value="DeoC_typeI"/>
</dbReference>
<dbReference type="Proteomes" id="UP001271007">
    <property type="component" value="Unassembled WGS sequence"/>
</dbReference>
<dbReference type="InterPro" id="IPR011343">
    <property type="entry name" value="DeoC"/>
</dbReference>
<keyword evidence="9" id="KW-1185">Reference proteome</keyword>
<dbReference type="EMBL" id="JAWDJX010000075">
    <property type="protein sequence ID" value="KAK3046886.1"/>
    <property type="molecule type" value="Genomic_DNA"/>
</dbReference>
<evidence type="ECO:0000256" key="7">
    <source>
        <dbReference type="ARBA" id="ARBA00048791"/>
    </source>
</evidence>
<reference evidence="8" key="1">
    <citation type="submission" date="2023-04" db="EMBL/GenBank/DDBJ databases">
        <title>Black Yeasts Isolated from many extreme environments.</title>
        <authorList>
            <person name="Coleine C."/>
            <person name="Stajich J.E."/>
            <person name="Selbmann L."/>
        </authorList>
    </citation>
    <scope>NUCLEOTIDE SEQUENCE</scope>
    <source>
        <strain evidence="8">CCFEE 5312</strain>
    </source>
</reference>
<dbReference type="NCBIfam" id="TIGR00126">
    <property type="entry name" value="deoC"/>
    <property type="match status" value="1"/>
</dbReference>
<dbReference type="GO" id="GO:0004139">
    <property type="term" value="F:deoxyribose-phosphate aldolase activity"/>
    <property type="evidence" value="ECO:0007669"/>
    <property type="project" value="UniProtKB-EC"/>
</dbReference>
<comment type="caution">
    <text evidence="8">The sequence shown here is derived from an EMBL/GenBank/DDBJ whole genome shotgun (WGS) entry which is preliminary data.</text>
</comment>
<dbReference type="GO" id="GO:0016052">
    <property type="term" value="P:carbohydrate catabolic process"/>
    <property type="evidence" value="ECO:0007669"/>
    <property type="project" value="TreeGrafter"/>
</dbReference>
<sequence>MSGSTGADPGAKEKYIPPYLRNFTPYTNAEWTQFIDEVERDLEVSKQLYSCPSIEEPAFTRTIDHTLLKLDTKAVLIDELCAEARINQFATVCVRPNFVHQAVADLRGSGVKVACVVGFHEGTYDLLYKLQYVFLHLLASPTKLTLSSREAKQAILAGADELDIVINYPELIARKYTSIYKELVALRSQAPHPTQLKLILETSQLNRSQIIAGCAMAAAANFDFVKTSTGFNGPGANEENVRLMAACCEKFAEGNGYGRQRMLVKAAGGIRTLEDAVKMLQAGASRLGTSGGVWIAKEAKEKAEAGWSTNGAVHGEGRRPSMQTRLFTDY</sequence>
<dbReference type="HAMAP" id="MF_00114">
    <property type="entry name" value="DeoC_type1"/>
    <property type="match status" value="1"/>
</dbReference>
<dbReference type="GO" id="GO:0009264">
    <property type="term" value="P:deoxyribonucleotide catabolic process"/>
    <property type="evidence" value="ECO:0007669"/>
    <property type="project" value="InterPro"/>
</dbReference>
<evidence type="ECO:0000256" key="5">
    <source>
        <dbReference type="ARBA" id="ARBA00023270"/>
    </source>
</evidence>
<dbReference type="AlphaFoldDB" id="A0AAJ0D687"/>
<protein>
    <recommendedName>
        <fullName evidence="2">deoxyribose-phosphate aldolase</fullName>
        <ecNumber evidence="2">4.1.2.4</ecNumber>
    </recommendedName>
    <alternativeName>
        <fullName evidence="6">2-deoxy-D-ribose 5-phosphate aldolase</fullName>
    </alternativeName>
</protein>
<dbReference type="InterPro" id="IPR002915">
    <property type="entry name" value="DeoC/FbaB/LacD_aldolase"/>
</dbReference>
<evidence type="ECO:0000313" key="8">
    <source>
        <dbReference type="EMBL" id="KAK3046886.1"/>
    </source>
</evidence>
<organism evidence="8 9">
    <name type="scientific">Extremus antarcticus</name>
    <dbReference type="NCBI Taxonomy" id="702011"/>
    <lineage>
        <taxon>Eukaryota</taxon>
        <taxon>Fungi</taxon>
        <taxon>Dikarya</taxon>
        <taxon>Ascomycota</taxon>
        <taxon>Pezizomycotina</taxon>
        <taxon>Dothideomycetes</taxon>
        <taxon>Dothideomycetidae</taxon>
        <taxon>Mycosphaerellales</taxon>
        <taxon>Extremaceae</taxon>
        <taxon>Extremus</taxon>
    </lineage>
</organism>
<comment type="similarity">
    <text evidence="1">Belongs to the DeoC/FbaB aldolase family. DeoC type 1 subfamily.</text>
</comment>
<accession>A0AAJ0D687</accession>
<evidence type="ECO:0000256" key="2">
    <source>
        <dbReference type="ARBA" id="ARBA00012515"/>
    </source>
</evidence>